<dbReference type="PANTHER" id="PTHR21223:SF2">
    <property type="entry name" value="CBY1-INTERACTING BAR DOMAIN-CONTAINING PROTEIN HOMOLOG"/>
    <property type="match status" value="1"/>
</dbReference>
<name>A0A8K1FF74_PYTOL</name>
<gene>
    <name evidence="1" type="ORF">Poli38472_003302</name>
</gene>
<dbReference type="InterPro" id="IPR009602">
    <property type="entry name" value="CBAR/FAM92"/>
</dbReference>
<dbReference type="GO" id="GO:0035869">
    <property type="term" value="C:ciliary transition zone"/>
    <property type="evidence" value="ECO:0007669"/>
    <property type="project" value="TreeGrafter"/>
</dbReference>
<organism evidence="1 2">
    <name type="scientific">Pythium oligandrum</name>
    <name type="common">Mycoparasitic fungus</name>
    <dbReference type="NCBI Taxonomy" id="41045"/>
    <lineage>
        <taxon>Eukaryota</taxon>
        <taxon>Sar</taxon>
        <taxon>Stramenopiles</taxon>
        <taxon>Oomycota</taxon>
        <taxon>Peronosporomycetes</taxon>
        <taxon>Pythiales</taxon>
        <taxon>Pythiaceae</taxon>
        <taxon>Pythium</taxon>
    </lineage>
</organism>
<dbReference type="Proteomes" id="UP000794436">
    <property type="component" value="Unassembled WGS sequence"/>
</dbReference>
<protein>
    <submittedName>
        <fullName evidence="1">Uncharacterized protein</fullName>
    </submittedName>
</protein>
<evidence type="ECO:0000313" key="2">
    <source>
        <dbReference type="Proteomes" id="UP000794436"/>
    </source>
</evidence>
<keyword evidence="2" id="KW-1185">Reference proteome</keyword>
<reference evidence="1" key="1">
    <citation type="submission" date="2019-03" db="EMBL/GenBank/DDBJ databases">
        <title>Long read genome sequence of the mycoparasitic Pythium oligandrum ATCC 38472 isolated from sugarbeet rhizosphere.</title>
        <authorList>
            <person name="Gaulin E."/>
        </authorList>
    </citation>
    <scope>NUCLEOTIDE SEQUENCE</scope>
    <source>
        <strain evidence="1">ATCC 38472_TT</strain>
    </source>
</reference>
<dbReference type="PANTHER" id="PTHR21223">
    <property type="entry name" value="CBY1-INTERACTING BAR DOMAIN-CONTAINING PROTEIN HOMOLOG"/>
    <property type="match status" value="1"/>
</dbReference>
<evidence type="ECO:0000313" key="1">
    <source>
        <dbReference type="EMBL" id="TMW57377.1"/>
    </source>
</evidence>
<dbReference type="Gene3D" id="1.20.1270.60">
    <property type="entry name" value="Arfaptin homology (AH) domain/BAR domain"/>
    <property type="match status" value="1"/>
</dbReference>
<dbReference type="GO" id="GO:0036064">
    <property type="term" value="C:ciliary basal body"/>
    <property type="evidence" value="ECO:0007669"/>
    <property type="project" value="TreeGrafter"/>
</dbReference>
<dbReference type="GO" id="GO:0060271">
    <property type="term" value="P:cilium assembly"/>
    <property type="evidence" value="ECO:0007669"/>
    <property type="project" value="TreeGrafter"/>
</dbReference>
<comment type="caution">
    <text evidence="1">The sequence shown here is derived from an EMBL/GenBank/DDBJ whole genome shotgun (WGS) entry which is preliminary data.</text>
</comment>
<accession>A0A8K1FF74</accession>
<sequence>MRSHVADGENEVFVTKMDERGRQWQTQLQFMERNGKALEELVARMLRIREEQEAFHRSFTKSMQDMGALEETKALAQCFNALGDSGLKMANETHDVMMQRPETEILQVLTQIQDWGIVPMKRLVDDREKAIKIEQKLQKEYDEKSRSGSGKEREKKLRMLSDQKRRVENVNALIELHMRRFEQFRTEKLKKVLTELARSNAFYHAKGLESFALPCALIGKLNPGDIGEEVP</sequence>
<dbReference type="EMBL" id="SPLM01000144">
    <property type="protein sequence ID" value="TMW57377.1"/>
    <property type="molecule type" value="Genomic_DNA"/>
</dbReference>
<dbReference type="AlphaFoldDB" id="A0A8K1FF74"/>
<proteinExistence type="predicted"/>
<dbReference type="OrthoDB" id="60621at2759"/>
<dbReference type="InterPro" id="IPR027267">
    <property type="entry name" value="AH/BAR_dom_sf"/>
</dbReference>